<evidence type="ECO:0000313" key="3">
    <source>
        <dbReference type="Proteomes" id="UP001165060"/>
    </source>
</evidence>
<feature type="transmembrane region" description="Helical" evidence="1">
    <location>
        <begin position="37"/>
        <end position="63"/>
    </location>
</feature>
<keyword evidence="1" id="KW-1133">Transmembrane helix</keyword>
<feature type="non-terminal residue" evidence="2">
    <location>
        <position position="1"/>
    </location>
</feature>
<protein>
    <submittedName>
        <fullName evidence="2">Uncharacterized protein</fullName>
    </submittedName>
</protein>
<accession>A0ABQ6NBQ3</accession>
<feature type="transmembrane region" description="Helical" evidence="1">
    <location>
        <begin position="75"/>
        <end position="95"/>
    </location>
</feature>
<keyword evidence="1" id="KW-0812">Transmembrane</keyword>
<keyword evidence="1" id="KW-0472">Membrane</keyword>
<comment type="caution">
    <text evidence="2">The sequence shown here is derived from an EMBL/GenBank/DDBJ whole genome shotgun (WGS) entry which is preliminary data.</text>
</comment>
<evidence type="ECO:0000313" key="2">
    <source>
        <dbReference type="EMBL" id="GMI52733.1"/>
    </source>
</evidence>
<reference evidence="2 3" key="1">
    <citation type="journal article" date="2023" name="Commun. Biol.">
        <title>Genome analysis of Parmales, the sister group of diatoms, reveals the evolutionary specialization of diatoms from phago-mixotrophs to photoautotrophs.</title>
        <authorList>
            <person name="Ban H."/>
            <person name="Sato S."/>
            <person name="Yoshikawa S."/>
            <person name="Yamada K."/>
            <person name="Nakamura Y."/>
            <person name="Ichinomiya M."/>
            <person name="Sato N."/>
            <person name="Blanc-Mathieu R."/>
            <person name="Endo H."/>
            <person name="Kuwata A."/>
            <person name="Ogata H."/>
        </authorList>
    </citation>
    <scope>NUCLEOTIDE SEQUENCE [LARGE SCALE GENOMIC DNA]</scope>
</reference>
<keyword evidence="3" id="KW-1185">Reference proteome</keyword>
<sequence length="210" mass="23389">DVTVQDGNLYWEAVGLIFGLMIPACGYFGAKQNSKELLMWFTGCNVCVFVLAIISLTGSYSAWQDGETEVSESGWNFYVVITVLAIILNFFGFVFGAELNSKRQTVFTSQARQFFPPAPPAQQPQISVTVNQGGGYPPQQPQMMAPQMMAPQMMAPQMQYVQQPGMQPQFVQPQYAQQPVMQQPVMQQQVPMAYATPSAPQPGYENKNYM</sequence>
<proteinExistence type="predicted"/>
<dbReference type="EMBL" id="BRYB01006599">
    <property type="protein sequence ID" value="GMI52733.1"/>
    <property type="molecule type" value="Genomic_DNA"/>
</dbReference>
<name>A0ABQ6NBQ3_9STRA</name>
<organism evidence="2 3">
    <name type="scientific">Tetraparma gracilis</name>
    <dbReference type="NCBI Taxonomy" id="2962635"/>
    <lineage>
        <taxon>Eukaryota</taxon>
        <taxon>Sar</taxon>
        <taxon>Stramenopiles</taxon>
        <taxon>Ochrophyta</taxon>
        <taxon>Bolidophyceae</taxon>
        <taxon>Parmales</taxon>
        <taxon>Triparmaceae</taxon>
        <taxon>Tetraparma</taxon>
    </lineage>
</organism>
<dbReference type="Proteomes" id="UP001165060">
    <property type="component" value="Unassembled WGS sequence"/>
</dbReference>
<feature type="transmembrane region" description="Helical" evidence="1">
    <location>
        <begin position="13"/>
        <end position="30"/>
    </location>
</feature>
<gene>
    <name evidence="2" type="ORF">TeGR_g14769</name>
</gene>
<evidence type="ECO:0000256" key="1">
    <source>
        <dbReference type="SAM" id="Phobius"/>
    </source>
</evidence>